<name>A0A9D1D070_9FIRM</name>
<feature type="chain" id="PRO_5039278348" evidence="3">
    <location>
        <begin position="26"/>
        <end position="595"/>
    </location>
</feature>
<feature type="signal peptide" evidence="3">
    <location>
        <begin position="1"/>
        <end position="25"/>
    </location>
</feature>
<feature type="domain" description="Calcineurin-like phosphoesterase" evidence="4">
    <location>
        <begin position="157"/>
        <end position="367"/>
    </location>
</feature>
<feature type="compositionally biased region" description="Low complexity" evidence="2">
    <location>
        <begin position="520"/>
        <end position="569"/>
    </location>
</feature>
<evidence type="ECO:0000313" key="7">
    <source>
        <dbReference type="Proteomes" id="UP000886886"/>
    </source>
</evidence>
<dbReference type="InterPro" id="IPR015914">
    <property type="entry name" value="PAPs_N"/>
</dbReference>
<sequence>MMKRKIIASVLTFMMVAGTCTTAFAATEHYNDSSVTGEAEAWQAYQDNWETLSSDFTQVSITPGKDETELNFAWYSEKTDSEATPIVHFGTDEAALETFEGTTGDVDPSLTGDKEYVYNHVTVTGVEPSTTYYYTVEKNGEQTEAVEYTTQDFDSVKILYVGDPQIGASTGQPQGDAELTNESGAANTAAQNDGFGWDRTLDAALSENSDLNFVISAGDQVNKTGQPKEEEYAAYLSADALKTLPVATTIGNHDSLNPDYMYHFFNPNTTEYGTTEAGGDYYYSYGDGLFIVLNTNNYNVAEHKEAIDEAVNAYPDAAWRIVTIHQDIYGSGLDHSDTDGMILRTQLTPVFDEYDIDVVLQGHDHTYSRSKLLYGDGQTHGSYEFRLNEDGSDYDWDNAYNVDTDEQIPLYPEDGDEEGQAAKDAFTEDNQCYTIEDVEGNTVTDPQGILYMTANSASGSKYYELTATQQDYIAARSQNWLPSYSVIEMDADSFSITTYQLTDDNTVEQIDDTFTIEKTAGAAAEETGTTETTAETEATEATETAAETEATEATETAAETEATEATEAAADTEETAAETTETAAETTEAATEAAE</sequence>
<feature type="domain" description="Purple acid phosphatase N-terminal" evidence="5">
    <location>
        <begin position="57"/>
        <end position="149"/>
    </location>
</feature>
<dbReference type="PANTHER" id="PTHR22953:SF153">
    <property type="entry name" value="PURPLE ACID PHOSPHATASE"/>
    <property type="match status" value="1"/>
</dbReference>
<gene>
    <name evidence="6" type="ORF">IAB26_01845</name>
</gene>
<evidence type="ECO:0000259" key="4">
    <source>
        <dbReference type="Pfam" id="PF00149"/>
    </source>
</evidence>
<accession>A0A9D1D070</accession>
<proteinExistence type="predicted"/>
<dbReference type="InterPro" id="IPR039331">
    <property type="entry name" value="PAPs-like"/>
</dbReference>
<dbReference type="Gene3D" id="2.60.40.380">
    <property type="entry name" value="Purple acid phosphatase-like, N-terminal"/>
    <property type="match status" value="1"/>
</dbReference>
<dbReference type="InterPro" id="IPR004843">
    <property type="entry name" value="Calcineurin-like_PHP"/>
</dbReference>
<feature type="compositionally biased region" description="Low complexity" evidence="2">
    <location>
        <begin position="577"/>
        <end position="595"/>
    </location>
</feature>
<dbReference type="InterPro" id="IPR008963">
    <property type="entry name" value="Purple_acid_Pase-like_N"/>
</dbReference>
<reference evidence="6" key="2">
    <citation type="journal article" date="2021" name="PeerJ">
        <title>Extensive microbial diversity within the chicken gut microbiome revealed by metagenomics and culture.</title>
        <authorList>
            <person name="Gilroy R."/>
            <person name="Ravi A."/>
            <person name="Getino M."/>
            <person name="Pursley I."/>
            <person name="Horton D.L."/>
            <person name="Alikhan N.F."/>
            <person name="Baker D."/>
            <person name="Gharbi K."/>
            <person name="Hall N."/>
            <person name="Watson M."/>
            <person name="Adriaenssens E.M."/>
            <person name="Foster-Nyarko E."/>
            <person name="Jarju S."/>
            <person name="Secka A."/>
            <person name="Antonio M."/>
            <person name="Oren A."/>
            <person name="Chaudhuri R.R."/>
            <person name="La Ragione R."/>
            <person name="Hildebrand F."/>
            <person name="Pallen M.J."/>
        </authorList>
    </citation>
    <scope>NUCLEOTIDE SEQUENCE</scope>
    <source>
        <strain evidence="6">ChiSjej3B21-11622</strain>
    </source>
</reference>
<organism evidence="6 7">
    <name type="scientific">Candidatus Limivivens merdigallinarum</name>
    <dbReference type="NCBI Taxonomy" id="2840859"/>
    <lineage>
        <taxon>Bacteria</taxon>
        <taxon>Bacillati</taxon>
        <taxon>Bacillota</taxon>
        <taxon>Clostridia</taxon>
        <taxon>Lachnospirales</taxon>
        <taxon>Lachnospiraceae</taxon>
        <taxon>Lachnospiraceae incertae sedis</taxon>
        <taxon>Candidatus Limivivens</taxon>
    </lineage>
</organism>
<reference evidence="6" key="1">
    <citation type="submission" date="2020-10" db="EMBL/GenBank/DDBJ databases">
        <authorList>
            <person name="Gilroy R."/>
        </authorList>
    </citation>
    <scope>NUCLEOTIDE SEQUENCE</scope>
    <source>
        <strain evidence="6">ChiSjej3B21-11622</strain>
    </source>
</reference>
<dbReference type="PANTHER" id="PTHR22953">
    <property type="entry name" value="ACID PHOSPHATASE RELATED"/>
    <property type="match status" value="1"/>
</dbReference>
<evidence type="ECO:0000256" key="1">
    <source>
        <dbReference type="ARBA" id="ARBA00022729"/>
    </source>
</evidence>
<comment type="caution">
    <text evidence="6">The sequence shown here is derived from an EMBL/GenBank/DDBJ whole genome shotgun (WGS) entry which is preliminary data.</text>
</comment>
<dbReference type="AlphaFoldDB" id="A0A9D1D070"/>
<dbReference type="Pfam" id="PF16656">
    <property type="entry name" value="Pur_ac_phosph_N"/>
    <property type="match status" value="1"/>
</dbReference>
<dbReference type="Pfam" id="PF00149">
    <property type="entry name" value="Metallophos"/>
    <property type="match status" value="1"/>
</dbReference>
<feature type="region of interest" description="Disordered" evidence="2">
    <location>
        <begin position="520"/>
        <end position="595"/>
    </location>
</feature>
<dbReference type="Gene3D" id="3.60.21.10">
    <property type="match status" value="1"/>
</dbReference>
<feature type="region of interest" description="Disordered" evidence="2">
    <location>
        <begin position="167"/>
        <end position="192"/>
    </location>
</feature>
<protein>
    <submittedName>
        <fullName evidence="6">Metallophosphoesterase family protein</fullName>
    </submittedName>
</protein>
<dbReference type="Proteomes" id="UP000886886">
    <property type="component" value="Unassembled WGS sequence"/>
</dbReference>
<dbReference type="SUPFAM" id="SSF56300">
    <property type="entry name" value="Metallo-dependent phosphatases"/>
    <property type="match status" value="1"/>
</dbReference>
<dbReference type="GO" id="GO:0003993">
    <property type="term" value="F:acid phosphatase activity"/>
    <property type="evidence" value="ECO:0007669"/>
    <property type="project" value="InterPro"/>
</dbReference>
<evidence type="ECO:0000256" key="2">
    <source>
        <dbReference type="SAM" id="MobiDB-lite"/>
    </source>
</evidence>
<feature type="compositionally biased region" description="Polar residues" evidence="2">
    <location>
        <begin position="180"/>
        <end position="191"/>
    </location>
</feature>
<dbReference type="InterPro" id="IPR029052">
    <property type="entry name" value="Metallo-depent_PP-like"/>
</dbReference>
<evidence type="ECO:0000259" key="5">
    <source>
        <dbReference type="Pfam" id="PF16656"/>
    </source>
</evidence>
<dbReference type="SUPFAM" id="SSF49363">
    <property type="entry name" value="Purple acid phosphatase, N-terminal domain"/>
    <property type="match status" value="1"/>
</dbReference>
<keyword evidence="1 3" id="KW-0732">Signal</keyword>
<evidence type="ECO:0000256" key="3">
    <source>
        <dbReference type="SAM" id="SignalP"/>
    </source>
</evidence>
<dbReference type="EMBL" id="DVFT01000025">
    <property type="protein sequence ID" value="HIQ95283.1"/>
    <property type="molecule type" value="Genomic_DNA"/>
</dbReference>
<evidence type="ECO:0000313" key="6">
    <source>
        <dbReference type="EMBL" id="HIQ95283.1"/>
    </source>
</evidence>
<dbReference type="GO" id="GO:0046872">
    <property type="term" value="F:metal ion binding"/>
    <property type="evidence" value="ECO:0007669"/>
    <property type="project" value="InterPro"/>
</dbReference>